<protein>
    <submittedName>
        <fullName evidence="1">Uncharacterized protein</fullName>
    </submittedName>
</protein>
<dbReference type="AlphaFoldDB" id="A0A975WN89"/>
<accession>A0A975WN89</accession>
<gene>
    <name evidence="1" type="ORF">CBM2589_B10052</name>
</gene>
<name>A0A975WN89_9BURK</name>
<dbReference type="EMBL" id="OFSP01000001">
    <property type="protein sequence ID" value="SOY39771.1"/>
    <property type="molecule type" value="Genomic_DNA"/>
</dbReference>
<evidence type="ECO:0000313" key="1">
    <source>
        <dbReference type="EMBL" id="SOY39771.1"/>
    </source>
</evidence>
<proteinExistence type="predicted"/>
<organism evidence="1 2">
    <name type="scientific">Cupriavidus taiwanensis</name>
    <dbReference type="NCBI Taxonomy" id="164546"/>
    <lineage>
        <taxon>Bacteria</taxon>
        <taxon>Pseudomonadati</taxon>
        <taxon>Pseudomonadota</taxon>
        <taxon>Betaproteobacteria</taxon>
        <taxon>Burkholderiales</taxon>
        <taxon>Burkholderiaceae</taxon>
        <taxon>Cupriavidus</taxon>
    </lineage>
</organism>
<comment type="caution">
    <text evidence="1">The sequence shown here is derived from an EMBL/GenBank/DDBJ whole genome shotgun (WGS) entry which is preliminary data.</text>
</comment>
<evidence type="ECO:0000313" key="2">
    <source>
        <dbReference type="Proteomes" id="UP000256297"/>
    </source>
</evidence>
<reference evidence="1 2" key="1">
    <citation type="submission" date="2018-01" db="EMBL/GenBank/DDBJ databases">
        <authorList>
            <person name="Clerissi C."/>
        </authorList>
    </citation>
    <scope>NUCLEOTIDE SEQUENCE [LARGE SCALE GENOMIC DNA]</scope>
    <source>
        <strain evidence="1">Cupriavidus taiwanensis STM 3521</strain>
    </source>
</reference>
<dbReference type="Proteomes" id="UP000256297">
    <property type="component" value="Chromosome CBM2589_b"/>
</dbReference>
<sequence length="27" mass="2793">MLAAVGDATIALRLITKLIVAMPPSIL</sequence>